<dbReference type="GO" id="GO:0016740">
    <property type="term" value="F:transferase activity"/>
    <property type="evidence" value="ECO:0007669"/>
    <property type="project" value="UniProtKB-KW"/>
</dbReference>
<evidence type="ECO:0000256" key="8">
    <source>
        <dbReference type="SAM" id="MobiDB-lite"/>
    </source>
</evidence>
<comment type="pathway">
    <text evidence="1 7">Cell wall biogenesis; peptidoglycan biosynthesis.</text>
</comment>
<evidence type="ECO:0000259" key="9">
    <source>
        <dbReference type="PROSITE" id="PS52029"/>
    </source>
</evidence>
<dbReference type="EMBL" id="LT670849">
    <property type="protein sequence ID" value="SHN76123.1"/>
    <property type="molecule type" value="Genomic_DNA"/>
</dbReference>
<keyword evidence="4 7" id="KW-0133">Cell shape</keyword>
<dbReference type="AlphaFoldDB" id="A0A1M7TZL9"/>
<sequence>MRIGAWVAQASPACDGGAFKDKLLFNGFRASTLVWGARFACWVWSFALIRGSLVRALMTSVALSAGALLAGCNSDEIGSLATNAKANQPVPPKLLAAMVEKNMDLQSPILVRLFKQEAELEVWKQDRTGRFALLKTYPICRWSGDLGPKVREGDRQAPEGFYAITPGQMNPTSAYYLSFNTGYPNAYDRSLGRTGSELMVHGDCSSRGCYAMTDEQIAEIYSLGRESFFGGQKSFQFQAYPFHMTALNMARHRNSPHMAFWKMIKEGNDHFEVTRQEPKVDFCEKKYVFDGVKPPDAKRDPVFEASSKCPAYVIPDEVAQAVREKQQADDAEFAKLVSKGTPVAQLNTGIDGGMHRVFAARVPNGNTGLSEAGPTPSVFNPPERAPGTIPLDHVNPPRGSVTSPDEPLTASLSSSSTRVASAPSGESEGFFSSLARKFGGTASADATAADPTPPPIPAKPKVADVKPSKSAKTETKQASAKPPLKPAVTETAAAAPAPAATPAPAQPAPSLVAGAQPIVSTSSFDSRFSATK</sequence>
<gene>
    <name evidence="10" type="ORF">SAMN05444170_3122</name>
</gene>
<protein>
    <submittedName>
        <fullName evidence="10">Murein L,D-transpeptidase YafK</fullName>
    </submittedName>
</protein>
<dbReference type="GO" id="GO:0071555">
    <property type="term" value="P:cell wall organization"/>
    <property type="evidence" value="ECO:0007669"/>
    <property type="project" value="UniProtKB-UniRule"/>
</dbReference>
<feature type="region of interest" description="Disordered" evidence="8">
    <location>
        <begin position="442"/>
        <end position="510"/>
    </location>
</feature>
<evidence type="ECO:0000256" key="4">
    <source>
        <dbReference type="ARBA" id="ARBA00022960"/>
    </source>
</evidence>
<dbReference type="PROSITE" id="PS52029">
    <property type="entry name" value="LD_TPASE"/>
    <property type="match status" value="1"/>
</dbReference>
<evidence type="ECO:0000256" key="3">
    <source>
        <dbReference type="ARBA" id="ARBA00022679"/>
    </source>
</evidence>
<evidence type="ECO:0000313" key="11">
    <source>
        <dbReference type="Proteomes" id="UP000184096"/>
    </source>
</evidence>
<dbReference type="CDD" id="cd16913">
    <property type="entry name" value="YkuD_like"/>
    <property type="match status" value="1"/>
</dbReference>
<reference evidence="11" key="1">
    <citation type="submission" date="2016-11" db="EMBL/GenBank/DDBJ databases">
        <authorList>
            <person name="Varghese N."/>
            <person name="Submissions S."/>
        </authorList>
    </citation>
    <scope>NUCLEOTIDE SEQUENCE [LARGE SCALE GENOMIC DNA]</scope>
    <source>
        <strain evidence="11">GAS401</strain>
    </source>
</reference>
<evidence type="ECO:0000256" key="2">
    <source>
        <dbReference type="ARBA" id="ARBA00005992"/>
    </source>
</evidence>
<keyword evidence="5 7" id="KW-0573">Peptidoglycan synthesis</keyword>
<dbReference type="PANTHER" id="PTHR36699">
    <property type="entry name" value="LD-TRANSPEPTIDASE"/>
    <property type="match status" value="1"/>
</dbReference>
<feature type="active site" description="Nucleophile" evidence="7">
    <location>
        <position position="209"/>
    </location>
</feature>
<feature type="domain" description="L,D-TPase catalytic" evidence="9">
    <location>
        <begin position="109"/>
        <end position="237"/>
    </location>
</feature>
<keyword evidence="6 7" id="KW-0961">Cell wall biogenesis/degradation</keyword>
<feature type="active site" description="Proton donor/acceptor" evidence="7">
    <location>
        <position position="201"/>
    </location>
</feature>
<evidence type="ECO:0000256" key="7">
    <source>
        <dbReference type="PROSITE-ProRule" id="PRU01373"/>
    </source>
</evidence>
<evidence type="ECO:0000313" key="10">
    <source>
        <dbReference type="EMBL" id="SHN76123.1"/>
    </source>
</evidence>
<dbReference type="Proteomes" id="UP000184096">
    <property type="component" value="Chromosome I"/>
</dbReference>
<feature type="compositionally biased region" description="Low complexity" evidence="8">
    <location>
        <begin position="407"/>
        <end position="424"/>
    </location>
</feature>
<evidence type="ECO:0000256" key="1">
    <source>
        <dbReference type="ARBA" id="ARBA00004752"/>
    </source>
</evidence>
<comment type="similarity">
    <text evidence="2">Belongs to the YkuD family.</text>
</comment>
<feature type="compositionally biased region" description="Low complexity" evidence="8">
    <location>
        <begin position="486"/>
        <end position="498"/>
    </location>
</feature>
<name>A0A1M7TZL9_9BRAD</name>
<accession>A0A1M7TZL9</accession>
<dbReference type="GO" id="GO:0009252">
    <property type="term" value="P:peptidoglycan biosynthetic process"/>
    <property type="evidence" value="ECO:0007669"/>
    <property type="project" value="UniProtKB-UniPathway"/>
</dbReference>
<feature type="region of interest" description="Disordered" evidence="8">
    <location>
        <begin position="365"/>
        <end position="428"/>
    </location>
</feature>
<organism evidence="10 11">
    <name type="scientific">Bradyrhizobium erythrophlei</name>
    <dbReference type="NCBI Taxonomy" id="1437360"/>
    <lineage>
        <taxon>Bacteria</taxon>
        <taxon>Pseudomonadati</taxon>
        <taxon>Pseudomonadota</taxon>
        <taxon>Alphaproteobacteria</taxon>
        <taxon>Hyphomicrobiales</taxon>
        <taxon>Nitrobacteraceae</taxon>
        <taxon>Bradyrhizobium</taxon>
    </lineage>
</organism>
<proteinExistence type="inferred from homology"/>
<dbReference type="UniPathway" id="UPA00219"/>
<evidence type="ECO:0000256" key="5">
    <source>
        <dbReference type="ARBA" id="ARBA00022984"/>
    </source>
</evidence>
<keyword evidence="11" id="KW-1185">Reference proteome</keyword>
<dbReference type="SUPFAM" id="SSF141523">
    <property type="entry name" value="L,D-transpeptidase catalytic domain-like"/>
    <property type="match status" value="1"/>
</dbReference>
<dbReference type="GO" id="GO:0008360">
    <property type="term" value="P:regulation of cell shape"/>
    <property type="evidence" value="ECO:0007669"/>
    <property type="project" value="UniProtKB-UniRule"/>
</dbReference>
<keyword evidence="3" id="KW-0808">Transferase</keyword>
<dbReference type="InterPro" id="IPR038063">
    <property type="entry name" value="Transpep_catalytic_dom"/>
</dbReference>
<dbReference type="Pfam" id="PF03734">
    <property type="entry name" value="YkuD"/>
    <property type="match status" value="1"/>
</dbReference>
<dbReference type="PANTHER" id="PTHR36699:SF1">
    <property type="entry name" value="L,D-TRANSPEPTIDASE YAFK-RELATED"/>
    <property type="match status" value="1"/>
</dbReference>
<dbReference type="InterPro" id="IPR005490">
    <property type="entry name" value="LD_TPept_cat_dom"/>
</dbReference>
<feature type="compositionally biased region" description="Basic and acidic residues" evidence="8">
    <location>
        <begin position="461"/>
        <end position="475"/>
    </location>
</feature>
<dbReference type="GO" id="GO:0004180">
    <property type="term" value="F:carboxypeptidase activity"/>
    <property type="evidence" value="ECO:0007669"/>
    <property type="project" value="UniProtKB-ARBA"/>
</dbReference>
<evidence type="ECO:0000256" key="6">
    <source>
        <dbReference type="ARBA" id="ARBA00023316"/>
    </source>
</evidence>